<evidence type="ECO:0000259" key="7">
    <source>
        <dbReference type="Pfam" id="PF13614"/>
    </source>
</evidence>
<dbReference type="InterPro" id="IPR050445">
    <property type="entry name" value="Bact_polysacc_biosynth/exp"/>
</dbReference>
<comment type="caution">
    <text evidence="9">The sequence shown here is derived from an EMBL/GenBank/DDBJ whole genome shotgun (WGS) entry which is preliminary data.</text>
</comment>
<keyword evidence="4" id="KW-0067">ATP-binding</keyword>
<dbReference type="Pfam" id="PF13807">
    <property type="entry name" value="GNVR"/>
    <property type="match status" value="1"/>
</dbReference>
<dbReference type="InterPro" id="IPR025669">
    <property type="entry name" value="AAA_dom"/>
</dbReference>
<sequence>MYSADATVKVDFPRSTPLVATSPSVPETVPATLPTDAEIQLMQSRLVLTPVLTQFGFDHSITPLRVPLLGGLIARFATKGQPLQVPGLSSFALGGEEVSVVALSVPPELTDKPMLLTLLKGGRFRLNDEHGRLLLDGEIGRPALGKDVSLTVERLVARAGNRFRIIRYSEESAMQRFGRALKISESGKDTGIVSIRFESDDPVLAQAVTNSVVRSYLATHIAQRQEEASKTRAFIESELPMLRDNLTKAEANLSQYRVSSNSMTATTEASSYLQASLDLSRQITALQVQRAAMASGFTAKASEMQVLDRQLALLQNQKVSFDTHFKQLPNAARRTSDLERSVKVAEDIYVAMVNKANELMVTQSGTLGNVQLIDTAVLPSSPFKPNRVLIVVAGALGGFIASVLFLFFRAQWQPTFDKPGIVERQLNAPVLGNVLYSERQAQVDRITLIQLNEPEQHGEWDVVGRRRSESQTSRRFLLSIDAPGDLSVEELHRVRASLPFRMAQTSNNILAVMSATARTGKTFVAANLAVLSAQAGHRVLLIDGDLRRGRLAALFGQPMQPGLAEVLTGETEVHDTIRVIGIDRLSLMAAGCCTVNPAALLSTATLHDRLAGLSDRYDIIIVDTPPVLAASDAHLIGAVAGSSVLIVRPNAQSAHELEEATRQLDRTGTCVVGVILNAIPRRRGARYA</sequence>
<feature type="domain" description="AAA" evidence="7">
    <location>
        <begin position="510"/>
        <end position="646"/>
    </location>
</feature>
<name>A0A7Z0AZ64_9BURK</name>
<keyword evidence="6" id="KW-0812">Transmembrane</keyword>
<feature type="transmembrane region" description="Helical" evidence="6">
    <location>
        <begin position="388"/>
        <end position="408"/>
    </location>
</feature>
<feature type="domain" description="Tyrosine-protein kinase G-rich" evidence="8">
    <location>
        <begin position="338"/>
        <end position="410"/>
    </location>
</feature>
<organism evidence="9 10">
    <name type="scientific">Paraburkholderia bryophila</name>
    <dbReference type="NCBI Taxonomy" id="420952"/>
    <lineage>
        <taxon>Bacteria</taxon>
        <taxon>Pseudomonadati</taxon>
        <taxon>Pseudomonadota</taxon>
        <taxon>Betaproteobacteria</taxon>
        <taxon>Burkholderiales</taxon>
        <taxon>Burkholderiaceae</taxon>
        <taxon>Paraburkholderia</taxon>
    </lineage>
</organism>
<dbReference type="AlphaFoldDB" id="A0A7Z0AZ64"/>
<dbReference type="Pfam" id="PF13614">
    <property type="entry name" value="AAA_31"/>
    <property type="match status" value="1"/>
</dbReference>
<evidence type="ECO:0000256" key="3">
    <source>
        <dbReference type="ARBA" id="ARBA00022777"/>
    </source>
</evidence>
<dbReference type="Gene3D" id="3.40.50.300">
    <property type="entry name" value="P-loop containing nucleotide triphosphate hydrolases"/>
    <property type="match status" value="1"/>
</dbReference>
<keyword evidence="6" id="KW-1133">Transmembrane helix</keyword>
<dbReference type="InterPro" id="IPR032807">
    <property type="entry name" value="GNVR"/>
</dbReference>
<reference evidence="9 10" key="1">
    <citation type="submission" date="2020-07" db="EMBL/GenBank/DDBJ databases">
        <title>Exploring microbial biodiversity for novel pathways involved in the catabolism of aromatic compounds derived from lignin.</title>
        <authorList>
            <person name="Elkins J."/>
        </authorList>
    </citation>
    <scope>NUCLEOTIDE SEQUENCE [LARGE SCALE GENOMIC DNA]</scope>
    <source>
        <strain evidence="9 10">H2C3B</strain>
    </source>
</reference>
<dbReference type="InterPro" id="IPR027417">
    <property type="entry name" value="P-loop_NTPase"/>
</dbReference>
<evidence type="ECO:0000313" key="9">
    <source>
        <dbReference type="EMBL" id="NYH14493.1"/>
    </source>
</evidence>
<dbReference type="InterPro" id="IPR005702">
    <property type="entry name" value="Wzc-like_C"/>
</dbReference>
<gene>
    <name evidence="9" type="ORF">GGD41_001721</name>
</gene>
<dbReference type="GO" id="GO:0004713">
    <property type="term" value="F:protein tyrosine kinase activity"/>
    <property type="evidence" value="ECO:0007669"/>
    <property type="project" value="UniProtKB-KW"/>
</dbReference>
<evidence type="ECO:0000256" key="5">
    <source>
        <dbReference type="ARBA" id="ARBA00023137"/>
    </source>
</evidence>
<dbReference type="PANTHER" id="PTHR32309">
    <property type="entry name" value="TYROSINE-PROTEIN KINASE"/>
    <property type="match status" value="1"/>
</dbReference>
<accession>A0A7Z0AZ64</accession>
<dbReference type="EC" id="2.7.10.-" evidence="9"/>
<keyword evidence="1 9" id="KW-0808">Transferase</keyword>
<proteinExistence type="predicted"/>
<keyword evidence="5" id="KW-0829">Tyrosine-protein kinase</keyword>
<dbReference type="PANTHER" id="PTHR32309:SF32">
    <property type="entry name" value="TYROSINE-PROTEIN KINASE ETK-RELATED"/>
    <property type="match status" value="1"/>
</dbReference>
<dbReference type="GO" id="GO:0005886">
    <property type="term" value="C:plasma membrane"/>
    <property type="evidence" value="ECO:0007669"/>
    <property type="project" value="TreeGrafter"/>
</dbReference>
<dbReference type="NCBIfam" id="TIGR01007">
    <property type="entry name" value="eps_fam"/>
    <property type="match status" value="1"/>
</dbReference>
<evidence type="ECO:0000256" key="2">
    <source>
        <dbReference type="ARBA" id="ARBA00022741"/>
    </source>
</evidence>
<evidence type="ECO:0000259" key="8">
    <source>
        <dbReference type="Pfam" id="PF13807"/>
    </source>
</evidence>
<dbReference type="GO" id="GO:0005524">
    <property type="term" value="F:ATP binding"/>
    <property type="evidence" value="ECO:0007669"/>
    <property type="project" value="UniProtKB-KW"/>
</dbReference>
<keyword evidence="6" id="KW-0472">Membrane</keyword>
<dbReference type="SUPFAM" id="SSF52540">
    <property type="entry name" value="P-loop containing nucleoside triphosphate hydrolases"/>
    <property type="match status" value="1"/>
</dbReference>
<evidence type="ECO:0000256" key="1">
    <source>
        <dbReference type="ARBA" id="ARBA00022679"/>
    </source>
</evidence>
<evidence type="ECO:0000256" key="6">
    <source>
        <dbReference type="SAM" id="Phobius"/>
    </source>
</evidence>
<keyword evidence="3 9" id="KW-0418">Kinase</keyword>
<evidence type="ECO:0000256" key="4">
    <source>
        <dbReference type="ARBA" id="ARBA00022840"/>
    </source>
</evidence>
<dbReference type="EMBL" id="JACCAU010000001">
    <property type="protein sequence ID" value="NYH14493.1"/>
    <property type="molecule type" value="Genomic_DNA"/>
</dbReference>
<dbReference type="CDD" id="cd05387">
    <property type="entry name" value="BY-kinase"/>
    <property type="match status" value="1"/>
</dbReference>
<protein>
    <submittedName>
        <fullName evidence="9">Tyrosine-protein kinase Etk/Wzc</fullName>
        <ecNumber evidence="9">2.7.10.-</ecNumber>
    </submittedName>
</protein>
<evidence type="ECO:0000313" key="10">
    <source>
        <dbReference type="Proteomes" id="UP000572540"/>
    </source>
</evidence>
<keyword evidence="2" id="KW-0547">Nucleotide-binding</keyword>
<dbReference type="Proteomes" id="UP000572540">
    <property type="component" value="Unassembled WGS sequence"/>
</dbReference>
<dbReference type="Pfam" id="PF23607">
    <property type="entry name" value="WZC_N"/>
    <property type="match status" value="1"/>
</dbReference>